<dbReference type="SUPFAM" id="SSF53448">
    <property type="entry name" value="Nucleotide-diphospho-sugar transferases"/>
    <property type="match status" value="1"/>
</dbReference>
<name>A0ABR6UCY7_9ACTN</name>
<dbReference type="Pfam" id="PF00132">
    <property type="entry name" value="Hexapep"/>
    <property type="match status" value="1"/>
</dbReference>
<reference evidence="3 4" key="1">
    <citation type="submission" date="2020-08" db="EMBL/GenBank/DDBJ databases">
        <title>novel species in genus Nocardioides.</title>
        <authorList>
            <person name="Zhang G."/>
        </authorList>
    </citation>
    <scope>NUCLEOTIDE SEQUENCE [LARGE SCALE GENOMIC DNA]</scope>
    <source>
        <strain evidence="3 4">SC8A-24</strain>
    </source>
</reference>
<keyword evidence="4" id="KW-1185">Reference proteome</keyword>
<evidence type="ECO:0000313" key="4">
    <source>
        <dbReference type="Proteomes" id="UP000604001"/>
    </source>
</evidence>
<gene>
    <name evidence="3" type="ORF">H7344_18630</name>
</gene>
<dbReference type="InterPro" id="IPR001173">
    <property type="entry name" value="Glyco_trans_2-like"/>
</dbReference>
<proteinExistence type="predicted"/>
<dbReference type="CDD" id="cd04186">
    <property type="entry name" value="GT_2_like_c"/>
    <property type="match status" value="1"/>
</dbReference>
<dbReference type="SUPFAM" id="SSF51161">
    <property type="entry name" value="Trimeric LpxA-like enzymes"/>
    <property type="match status" value="1"/>
</dbReference>
<dbReference type="Proteomes" id="UP000604001">
    <property type="component" value="Unassembled WGS sequence"/>
</dbReference>
<dbReference type="EMBL" id="JACMYC010000019">
    <property type="protein sequence ID" value="MBC2962310.1"/>
    <property type="molecule type" value="Genomic_DNA"/>
</dbReference>
<evidence type="ECO:0000259" key="2">
    <source>
        <dbReference type="Pfam" id="PF13632"/>
    </source>
</evidence>
<organism evidence="3 4">
    <name type="scientific">Nocardioides deserti</name>
    <dbReference type="NCBI Taxonomy" id="1588644"/>
    <lineage>
        <taxon>Bacteria</taxon>
        <taxon>Bacillati</taxon>
        <taxon>Actinomycetota</taxon>
        <taxon>Actinomycetes</taxon>
        <taxon>Propionibacteriales</taxon>
        <taxon>Nocardioidaceae</taxon>
        <taxon>Nocardioides</taxon>
    </lineage>
</organism>
<sequence length="498" mass="53475">MEVADSASVANTGPVAGAPTWSIVTVTFNSAETLSVYWQEPLPDWCEWIVVDNNSTDESARVARSLGASRVIQTGSNLGFSRANNRGLGAAGGRYIAFVNPDVSVDFSSLEAIAIELEKSSGIVAPALLNEDGSYQHNGRGYPTVVRKIRNRIPGGASPKYMLKLSDEPVQHVPWVTGAAVCVRADDIRALGGWDESYFLYHEDADLCMRFHRSGMPVRLMPRARWVHGWARETKTLNWLAWNRELTSALRFYRRHPALALVPNGTPVRNFVQRILNAVGRDYRPQNGSRASIPTLAGWYGRKVGLRALRGLAQRPLFGKGTGIFLLGKRATISYRRKILVESGAYIGDDAWINAFSKDGVFVGRGVTIRERAWIQCASHPSNPGVGLWIGDRTYIGPGSKIGVGGPIRIGSECQIGADFTVVAENHALTEHGAAADEVSRQGISIGDGAWIGHGVTVLDGVTLGAGVVVGAGAVVTRSFAAGSVIAGVPAREIHASG</sequence>
<feature type="domain" description="Glycosyltransferase 2-like" evidence="1">
    <location>
        <begin position="22"/>
        <end position="143"/>
    </location>
</feature>
<dbReference type="CDD" id="cd04647">
    <property type="entry name" value="LbH_MAT_like"/>
    <property type="match status" value="1"/>
</dbReference>
<dbReference type="InterPro" id="IPR001451">
    <property type="entry name" value="Hexapep"/>
</dbReference>
<dbReference type="Pfam" id="PF00535">
    <property type="entry name" value="Glycos_transf_2"/>
    <property type="match status" value="1"/>
</dbReference>
<dbReference type="PANTHER" id="PTHR43179:SF7">
    <property type="entry name" value="RHAMNOSYLTRANSFERASE WBBL"/>
    <property type="match status" value="1"/>
</dbReference>
<dbReference type="InterPro" id="IPR011004">
    <property type="entry name" value="Trimer_LpxA-like_sf"/>
</dbReference>
<dbReference type="InterPro" id="IPR029044">
    <property type="entry name" value="Nucleotide-diphossugar_trans"/>
</dbReference>
<accession>A0ABR6UCY7</accession>
<feature type="domain" description="Glycosyltransferase 2-like" evidence="2">
    <location>
        <begin position="172"/>
        <end position="226"/>
    </location>
</feature>
<comment type="caution">
    <text evidence="3">The sequence shown here is derived from an EMBL/GenBank/DDBJ whole genome shotgun (WGS) entry which is preliminary data.</text>
</comment>
<evidence type="ECO:0000313" key="3">
    <source>
        <dbReference type="EMBL" id="MBC2962310.1"/>
    </source>
</evidence>
<dbReference type="Gene3D" id="2.160.10.10">
    <property type="entry name" value="Hexapeptide repeat proteins"/>
    <property type="match status" value="1"/>
</dbReference>
<dbReference type="PANTHER" id="PTHR43179">
    <property type="entry name" value="RHAMNOSYLTRANSFERASE WBBL"/>
    <property type="match status" value="1"/>
</dbReference>
<dbReference type="RefSeq" id="WP_186347487.1">
    <property type="nucleotide sequence ID" value="NZ_BMMR01000008.1"/>
</dbReference>
<dbReference type="Gene3D" id="3.90.550.10">
    <property type="entry name" value="Spore Coat Polysaccharide Biosynthesis Protein SpsA, Chain A"/>
    <property type="match status" value="1"/>
</dbReference>
<dbReference type="Pfam" id="PF13632">
    <property type="entry name" value="Glyco_trans_2_3"/>
    <property type="match status" value="1"/>
</dbReference>
<evidence type="ECO:0000259" key="1">
    <source>
        <dbReference type="Pfam" id="PF00535"/>
    </source>
</evidence>
<protein>
    <submittedName>
        <fullName evidence="3">Glycosyltransferase</fullName>
    </submittedName>
</protein>